<dbReference type="Gene3D" id="3.40.190.10">
    <property type="entry name" value="Periplasmic binding protein-like II"/>
    <property type="match status" value="2"/>
</dbReference>
<evidence type="ECO:0000313" key="2">
    <source>
        <dbReference type="Proteomes" id="UP000076881"/>
    </source>
</evidence>
<sequence length="342" mass="38204">MATPDLKKMQLVSQNAPSIQRSVTLHFQGDWGMANFHRICSWLTQQLCDRAGPESQVAIWNVRHGGIEAVTNVFHGRMHMAIATPAQLMSTALEGTGIFRQFGPMPTLRALGVLPQNDRLILAIHPKYGVRSFEELRAKKPAIRIATSCDDGTNFIGYLAHAFLACHGITKETVESWGGSIVTSHRPEQSIAEVLSGNADVLLQEAIMTPWWEQVIEELHFVPLQAESSALAKFARDYPGAADQTSGDLPAGFWNSLSEPLFCLDFSDFVILVRDDMPDDVAHLLTWCLVETRDSIEGQYRHLRPERSPLTYPLDPKKMAQTPVPLHPAARQYYRDAGYLQE</sequence>
<reference evidence="1 2" key="1">
    <citation type="journal article" date="2016" name="Genome Biol. Evol.">
        <title>Divergent and convergent evolution of fungal pathogenicity.</title>
        <authorList>
            <person name="Shang Y."/>
            <person name="Xiao G."/>
            <person name="Zheng P."/>
            <person name="Cen K."/>
            <person name="Zhan S."/>
            <person name="Wang C."/>
        </authorList>
    </citation>
    <scope>NUCLEOTIDE SEQUENCE [LARGE SCALE GENOMIC DNA]</scope>
    <source>
        <strain evidence="1 2">RCEF 1005</strain>
    </source>
</reference>
<dbReference type="InterPro" id="IPR011852">
    <property type="entry name" value="TRAP_TAXI"/>
</dbReference>
<comment type="caution">
    <text evidence="1">The sequence shown here is derived from an EMBL/GenBank/DDBJ whole genome shotgun (WGS) entry which is preliminary data.</text>
</comment>
<keyword evidence="2" id="KW-1185">Reference proteome</keyword>
<protein>
    <recommendedName>
        <fullName evidence="3">SsuA/THI5-like domain-containing protein</fullName>
    </recommendedName>
</protein>
<dbReference type="SUPFAM" id="SSF53850">
    <property type="entry name" value="Periplasmic binding protein-like II"/>
    <property type="match status" value="1"/>
</dbReference>
<evidence type="ECO:0000313" key="1">
    <source>
        <dbReference type="EMBL" id="OAA76118.1"/>
    </source>
</evidence>
<evidence type="ECO:0008006" key="3">
    <source>
        <dbReference type="Google" id="ProtNLM"/>
    </source>
</evidence>
<dbReference type="OrthoDB" id="3583708at2759"/>
<organism evidence="1 2">
    <name type="scientific">Akanthomyces lecanii RCEF 1005</name>
    <dbReference type="NCBI Taxonomy" id="1081108"/>
    <lineage>
        <taxon>Eukaryota</taxon>
        <taxon>Fungi</taxon>
        <taxon>Dikarya</taxon>
        <taxon>Ascomycota</taxon>
        <taxon>Pezizomycotina</taxon>
        <taxon>Sordariomycetes</taxon>
        <taxon>Hypocreomycetidae</taxon>
        <taxon>Hypocreales</taxon>
        <taxon>Cordycipitaceae</taxon>
        <taxon>Akanthomyces</taxon>
        <taxon>Cordyceps confragosa</taxon>
    </lineage>
</organism>
<dbReference type="EMBL" id="AZHF01000004">
    <property type="protein sequence ID" value="OAA76118.1"/>
    <property type="molecule type" value="Genomic_DNA"/>
</dbReference>
<accession>A0A162KK20</accession>
<dbReference type="AlphaFoldDB" id="A0A162KK20"/>
<proteinExistence type="predicted"/>
<gene>
    <name evidence="1" type="ORF">LEL_05802</name>
</gene>
<dbReference type="Proteomes" id="UP000076881">
    <property type="component" value="Unassembled WGS sequence"/>
</dbReference>
<name>A0A162KK20_CORDF</name>
<dbReference type="Pfam" id="PF16868">
    <property type="entry name" value="NMT1_3"/>
    <property type="match status" value="1"/>
</dbReference>